<dbReference type="Pfam" id="PF03837">
    <property type="entry name" value="RecT"/>
    <property type="match status" value="1"/>
</dbReference>
<dbReference type="GO" id="GO:0003677">
    <property type="term" value="F:DNA binding"/>
    <property type="evidence" value="ECO:0007669"/>
    <property type="project" value="InterPro"/>
</dbReference>
<keyword evidence="3" id="KW-1185">Reference proteome</keyword>
<dbReference type="Proteomes" id="UP000196365">
    <property type="component" value="Unassembled WGS sequence"/>
</dbReference>
<dbReference type="NCBIfam" id="TIGR00616">
    <property type="entry name" value="rect"/>
    <property type="match status" value="1"/>
</dbReference>
<reference evidence="2 3" key="1">
    <citation type="submission" date="2017-02" db="EMBL/GenBank/DDBJ databases">
        <authorList>
            <person name="Peterson S.W."/>
        </authorList>
    </citation>
    <scope>NUCLEOTIDE SEQUENCE [LARGE SCALE GENOMIC DNA]</scope>
    <source>
        <strain evidence="2 3">DSM 15102</strain>
    </source>
</reference>
<proteinExistence type="predicted"/>
<protein>
    <submittedName>
        <fullName evidence="2">Recombination protein RecT</fullName>
    </submittedName>
</protein>
<dbReference type="InterPro" id="IPR018330">
    <property type="entry name" value="RecT_fam"/>
</dbReference>
<name>A0A1T4K7J2_9FIRM</name>
<dbReference type="InterPro" id="IPR004590">
    <property type="entry name" value="ssDNA_annealing_RecT"/>
</dbReference>
<dbReference type="EMBL" id="FUWV01000001">
    <property type="protein sequence ID" value="SJZ38275.1"/>
    <property type="molecule type" value="Genomic_DNA"/>
</dbReference>
<dbReference type="GO" id="GO:0006259">
    <property type="term" value="P:DNA metabolic process"/>
    <property type="evidence" value="ECO:0007669"/>
    <property type="project" value="InterPro"/>
</dbReference>
<feature type="region of interest" description="Disordered" evidence="1">
    <location>
        <begin position="246"/>
        <end position="276"/>
    </location>
</feature>
<dbReference type="OrthoDB" id="1045432at2"/>
<dbReference type="NCBIfam" id="NF007351">
    <property type="entry name" value="PRK09846.1"/>
    <property type="match status" value="1"/>
</dbReference>
<accession>A0A1T4K7J2</accession>
<organism evidence="2 3">
    <name type="scientific">Garciella nitratireducens DSM 15102</name>
    <dbReference type="NCBI Taxonomy" id="1121911"/>
    <lineage>
        <taxon>Bacteria</taxon>
        <taxon>Bacillati</taxon>
        <taxon>Bacillota</taxon>
        <taxon>Clostridia</taxon>
        <taxon>Eubacteriales</taxon>
        <taxon>Eubacteriaceae</taxon>
        <taxon>Garciella</taxon>
    </lineage>
</organism>
<dbReference type="AlphaFoldDB" id="A0A1T4K7J2"/>
<evidence type="ECO:0000313" key="2">
    <source>
        <dbReference type="EMBL" id="SJZ38275.1"/>
    </source>
</evidence>
<dbReference type="RefSeq" id="WP_087677828.1">
    <property type="nucleotide sequence ID" value="NZ_FUWV01000001.1"/>
</dbReference>
<evidence type="ECO:0000313" key="3">
    <source>
        <dbReference type="Proteomes" id="UP000196365"/>
    </source>
</evidence>
<evidence type="ECO:0000256" key="1">
    <source>
        <dbReference type="SAM" id="MobiDB-lite"/>
    </source>
</evidence>
<sequence>MASQQQVDLKNQLAKKANGTEPKKKKTVFDLINQMTPEIEKALPDFLRKNGGAERFTRIALTQLRTNPALLKCDPKSFLAALMQSSQLGLEPGVLGQSYLIPYGKEVQFQIGYKGFIELARRSGQILSITAHAVHENDEFEFQYGLEENLSHKPNIRGDRGEVYCYYAYATLKDGGHAFVVMSKQDINRIRDTYSKAANTKYSPWNTEYDAMAKKTVIKQLMKYLPISVELLKNISQDETIKHEIKEDMTEVPSEDTEDSFVGTEWEVQEEQKEQE</sequence>
<gene>
    <name evidence="2" type="ORF">SAMN02745973_00391</name>
</gene>